<proteinExistence type="predicted"/>
<dbReference type="EMBL" id="KV700136">
    <property type="protein sequence ID" value="OCF31298.1"/>
    <property type="molecule type" value="Genomic_DNA"/>
</dbReference>
<gene>
    <name evidence="2" type="ORF">I316_07084</name>
</gene>
<dbReference type="AlphaFoldDB" id="A0A1B9GJZ7"/>
<reference evidence="2 3" key="1">
    <citation type="submission" date="2013-07" db="EMBL/GenBank/DDBJ databases">
        <title>The Genome Sequence of Cryptococcus heveanensis BCC8398.</title>
        <authorList>
            <consortium name="The Broad Institute Genome Sequencing Platform"/>
            <person name="Cuomo C."/>
            <person name="Litvintseva A."/>
            <person name="Chen Y."/>
            <person name="Heitman J."/>
            <person name="Sun S."/>
            <person name="Springer D."/>
            <person name="Dromer F."/>
            <person name="Young S.K."/>
            <person name="Zeng Q."/>
            <person name="Gargeya S."/>
            <person name="Fitzgerald M."/>
            <person name="Abouelleil A."/>
            <person name="Alvarado L."/>
            <person name="Berlin A.M."/>
            <person name="Chapman S.B."/>
            <person name="Dewar J."/>
            <person name="Goldberg J."/>
            <person name="Griggs A."/>
            <person name="Gujja S."/>
            <person name="Hansen M."/>
            <person name="Howarth C."/>
            <person name="Imamovic A."/>
            <person name="Larimer J."/>
            <person name="McCowan C."/>
            <person name="Murphy C."/>
            <person name="Pearson M."/>
            <person name="Priest M."/>
            <person name="Roberts A."/>
            <person name="Saif S."/>
            <person name="Shea T."/>
            <person name="Sykes S."/>
            <person name="Wortman J."/>
            <person name="Nusbaum C."/>
            <person name="Birren B."/>
        </authorList>
    </citation>
    <scope>NUCLEOTIDE SEQUENCE [LARGE SCALE GENOMIC DNA]</scope>
    <source>
        <strain evidence="2 3">BCC8398</strain>
    </source>
</reference>
<dbReference type="Proteomes" id="UP000092666">
    <property type="component" value="Unassembled WGS sequence"/>
</dbReference>
<accession>A0A1B9GJZ7</accession>
<keyword evidence="3" id="KW-1185">Reference proteome</keyword>
<evidence type="ECO:0000313" key="2">
    <source>
        <dbReference type="EMBL" id="OCF31298.1"/>
    </source>
</evidence>
<feature type="chain" id="PRO_5008627096" evidence="1">
    <location>
        <begin position="23"/>
        <end position="139"/>
    </location>
</feature>
<protein>
    <submittedName>
        <fullName evidence="2">Uncharacterized protein</fullName>
    </submittedName>
</protein>
<evidence type="ECO:0000313" key="3">
    <source>
        <dbReference type="Proteomes" id="UP000092666"/>
    </source>
</evidence>
<name>A0A1B9GJZ7_9TREE</name>
<evidence type="ECO:0000256" key="1">
    <source>
        <dbReference type="SAM" id="SignalP"/>
    </source>
</evidence>
<reference evidence="3" key="2">
    <citation type="submission" date="2013-12" db="EMBL/GenBank/DDBJ databases">
        <title>Evolution of pathogenesis and genome organization in the Tremellales.</title>
        <authorList>
            <person name="Cuomo C."/>
            <person name="Litvintseva A."/>
            <person name="Heitman J."/>
            <person name="Chen Y."/>
            <person name="Sun S."/>
            <person name="Springer D."/>
            <person name="Dromer F."/>
            <person name="Young S."/>
            <person name="Zeng Q."/>
            <person name="Chapman S."/>
            <person name="Gujja S."/>
            <person name="Saif S."/>
            <person name="Birren B."/>
        </authorList>
    </citation>
    <scope>NUCLEOTIDE SEQUENCE [LARGE SCALE GENOMIC DNA]</scope>
    <source>
        <strain evidence="3">BCC8398</strain>
    </source>
</reference>
<keyword evidence="1" id="KW-0732">Signal</keyword>
<feature type="signal peptide" evidence="1">
    <location>
        <begin position="1"/>
        <end position="22"/>
    </location>
</feature>
<sequence>MFFLYSLLAICLSLFLSVSVSAAPVPNPDPRFTETDIAPVRFITQFGSTIPPDTKVHLQWEGGSGLGYELYYIPQWPEQLEYYPVEIASGLTESHYTWRTPKSDAYPKGTTFIVGVNDAVTTLNSAWYDITGLIAFGDE</sequence>
<dbReference type="OrthoDB" id="2566935at2759"/>
<organism evidence="2 3">
    <name type="scientific">Kwoniella heveanensis BCC8398</name>
    <dbReference type="NCBI Taxonomy" id="1296120"/>
    <lineage>
        <taxon>Eukaryota</taxon>
        <taxon>Fungi</taxon>
        <taxon>Dikarya</taxon>
        <taxon>Basidiomycota</taxon>
        <taxon>Agaricomycotina</taxon>
        <taxon>Tremellomycetes</taxon>
        <taxon>Tremellales</taxon>
        <taxon>Cryptococcaceae</taxon>
        <taxon>Kwoniella</taxon>
    </lineage>
</organism>